<reference evidence="1 2" key="1">
    <citation type="journal article" date="2018" name="Nat. Ecol. Evol.">
        <title>Pezizomycetes genomes reveal the molecular basis of ectomycorrhizal truffle lifestyle.</title>
        <authorList>
            <person name="Murat C."/>
            <person name="Payen T."/>
            <person name="Noel B."/>
            <person name="Kuo A."/>
            <person name="Morin E."/>
            <person name="Chen J."/>
            <person name="Kohler A."/>
            <person name="Krizsan K."/>
            <person name="Balestrini R."/>
            <person name="Da Silva C."/>
            <person name="Montanini B."/>
            <person name="Hainaut M."/>
            <person name="Levati E."/>
            <person name="Barry K.W."/>
            <person name="Belfiori B."/>
            <person name="Cichocki N."/>
            <person name="Clum A."/>
            <person name="Dockter R.B."/>
            <person name="Fauchery L."/>
            <person name="Guy J."/>
            <person name="Iotti M."/>
            <person name="Le Tacon F."/>
            <person name="Lindquist E.A."/>
            <person name="Lipzen A."/>
            <person name="Malagnac F."/>
            <person name="Mello A."/>
            <person name="Molinier V."/>
            <person name="Miyauchi S."/>
            <person name="Poulain J."/>
            <person name="Riccioni C."/>
            <person name="Rubini A."/>
            <person name="Sitrit Y."/>
            <person name="Splivallo R."/>
            <person name="Traeger S."/>
            <person name="Wang M."/>
            <person name="Zifcakova L."/>
            <person name="Wipf D."/>
            <person name="Zambonelli A."/>
            <person name="Paolocci F."/>
            <person name="Nowrousian M."/>
            <person name="Ottonello S."/>
            <person name="Baldrian P."/>
            <person name="Spatafora J.W."/>
            <person name="Henrissat B."/>
            <person name="Nagy L.G."/>
            <person name="Aury J.M."/>
            <person name="Wincker P."/>
            <person name="Grigoriev I.V."/>
            <person name="Bonfante P."/>
            <person name="Martin F.M."/>
        </authorList>
    </citation>
    <scope>NUCLEOTIDE SEQUENCE [LARGE SCALE GENOMIC DNA]</scope>
    <source>
        <strain evidence="1 2">120613-1</strain>
    </source>
</reference>
<dbReference type="Proteomes" id="UP000276215">
    <property type="component" value="Unassembled WGS sequence"/>
</dbReference>
<proteinExistence type="predicted"/>
<organism evidence="1 2">
    <name type="scientific">Choiromyces venosus 120613-1</name>
    <dbReference type="NCBI Taxonomy" id="1336337"/>
    <lineage>
        <taxon>Eukaryota</taxon>
        <taxon>Fungi</taxon>
        <taxon>Dikarya</taxon>
        <taxon>Ascomycota</taxon>
        <taxon>Pezizomycotina</taxon>
        <taxon>Pezizomycetes</taxon>
        <taxon>Pezizales</taxon>
        <taxon>Tuberaceae</taxon>
        <taxon>Choiromyces</taxon>
    </lineage>
</organism>
<evidence type="ECO:0000313" key="1">
    <source>
        <dbReference type="EMBL" id="RPB05756.1"/>
    </source>
</evidence>
<protein>
    <submittedName>
        <fullName evidence="1">Uncharacterized protein</fullName>
    </submittedName>
</protein>
<evidence type="ECO:0000313" key="2">
    <source>
        <dbReference type="Proteomes" id="UP000276215"/>
    </source>
</evidence>
<dbReference type="EMBL" id="ML120352">
    <property type="protein sequence ID" value="RPB05756.1"/>
    <property type="molecule type" value="Genomic_DNA"/>
</dbReference>
<name>A0A3N4K5E7_9PEZI</name>
<gene>
    <name evidence="1" type="ORF">L873DRAFT_537552</name>
</gene>
<keyword evidence="2" id="KW-1185">Reference proteome</keyword>
<sequence length="205" mass="23522">MNKNFMILQYNTVHLPNVNVCCNTGTYFHCILLAYCWIALPTLSHRAHFFFRVPTRPFATHSHARIISLYSYPLHSTRIPLLSLGGLENQPLVVINNTLRSPLEHHTSISHPIHKHRLFRSSSSISYHTKSSVQSQINITSLLFNNDPWRDQDILSRLLISYTALIRCQQAPADTSTKIDAPMLLEYSTVQPLYREDNKNSPLGR</sequence>
<dbReference type="AlphaFoldDB" id="A0A3N4K5E7"/>
<accession>A0A3N4K5E7</accession>